<dbReference type="AlphaFoldDB" id="A0A6G1CTY5"/>
<comment type="caution">
    <text evidence="1">The sequence shown here is derived from an EMBL/GenBank/DDBJ whole genome shotgun (WGS) entry which is preliminary data.</text>
</comment>
<dbReference type="OrthoDB" id="721781at2759"/>
<reference evidence="1 2" key="1">
    <citation type="submission" date="2019-11" db="EMBL/GenBank/DDBJ databases">
        <title>Whole genome sequence of Oryza granulata.</title>
        <authorList>
            <person name="Li W."/>
        </authorList>
    </citation>
    <scope>NUCLEOTIDE SEQUENCE [LARGE SCALE GENOMIC DNA]</scope>
    <source>
        <strain evidence="2">cv. Menghai</strain>
        <tissue evidence="1">Leaf</tissue>
    </source>
</reference>
<protein>
    <submittedName>
        <fullName evidence="1">Uncharacterized protein</fullName>
    </submittedName>
</protein>
<sequence>MASEILDMAMGSIFQEACDKVMGELEQPEEEERFQPHLNIEDEAKGGGMVEEKVVQAAVIKEVVITPQRASERLARIGGLHSVEKAKKRKAWKNLELPTESEMVRLNNKVVANKDNLAYFEEVELDEIK</sequence>
<evidence type="ECO:0000313" key="2">
    <source>
        <dbReference type="Proteomes" id="UP000479710"/>
    </source>
</evidence>
<proteinExistence type="predicted"/>
<keyword evidence="2" id="KW-1185">Reference proteome</keyword>
<evidence type="ECO:0000313" key="1">
    <source>
        <dbReference type="EMBL" id="KAF0903043.1"/>
    </source>
</evidence>
<organism evidence="1 2">
    <name type="scientific">Oryza meyeriana var. granulata</name>
    <dbReference type="NCBI Taxonomy" id="110450"/>
    <lineage>
        <taxon>Eukaryota</taxon>
        <taxon>Viridiplantae</taxon>
        <taxon>Streptophyta</taxon>
        <taxon>Embryophyta</taxon>
        <taxon>Tracheophyta</taxon>
        <taxon>Spermatophyta</taxon>
        <taxon>Magnoliopsida</taxon>
        <taxon>Liliopsida</taxon>
        <taxon>Poales</taxon>
        <taxon>Poaceae</taxon>
        <taxon>BOP clade</taxon>
        <taxon>Oryzoideae</taxon>
        <taxon>Oryzeae</taxon>
        <taxon>Oryzinae</taxon>
        <taxon>Oryza</taxon>
        <taxon>Oryza meyeriana</taxon>
    </lineage>
</organism>
<gene>
    <name evidence="1" type="ORF">E2562_024035</name>
</gene>
<dbReference type="EMBL" id="SPHZ02000008">
    <property type="protein sequence ID" value="KAF0903043.1"/>
    <property type="molecule type" value="Genomic_DNA"/>
</dbReference>
<dbReference type="Proteomes" id="UP000479710">
    <property type="component" value="Unassembled WGS sequence"/>
</dbReference>
<accession>A0A6G1CTY5</accession>
<name>A0A6G1CTY5_9ORYZ</name>